<dbReference type="Proteomes" id="UP000315783">
    <property type="component" value="Unassembled WGS sequence"/>
</dbReference>
<evidence type="ECO:0000256" key="5">
    <source>
        <dbReference type="SAM" id="MobiDB-lite"/>
    </source>
</evidence>
<dbReference type="OrthoDB" id="73901at2759"/>
<evidence type="ECO:0000256" key="2">
    <source>
        <dbReference type="ARBA" id="ARBA00022989"/>
    </source>
</evidence>
<feature type="region of interest" description="Disordered" evidence="5">
    <location>
        <begin position="1"/>
        <end position="31"/>
    </location>
</feature>
<gene>
    <name evidence="6" type="ORF">IF1G_08034</name>
</gene>
<keyword evidence="2 4" id="KW-1133">Transmembrane helix</keyword>
<keyword evidence="4" id="KW-0406">Ion transport</keyword>
<evidence type="ECO:0000313" key="6">
    <source>
        <dbReference type="EMBL" id="TQV93456.1"/>
    </source>
</evidence>
<feature type="transmembrane region" description="Helical" evidence="4">
    <location>
        <begin position="60"/>
        <end position="80"/>
    </location>
</feature>
<protein>
    <recommendedName>
        <fullName evidence="4">Copper transport protein</fullName>
    </recommendedName>
</protein>
<evidence type="ECO:0000256" key="3">
    <source>
        <dbReference type="ARBA" id="ARBA00023136"/>
    </source>
</evidence>
<evidence type="ECO:0000256" key="4">
    <source>
        <dbReference type="RuleBase" id="RU367022"/>
    </source>
</evidence>
<comment type="similarity">
    <text evidence="4">Belongs to the copper transporter (Ctr) (TC 1.A.56) family. SLC31A subfamily.</text>
</comment>
<dbReference type="GO" id="GO:0005886">
    <property type="term" value="C:plasma membrane"/>
    <property type="evidence" value="ECO:0007669"/>
    <property type="project" value="TreeGrafter"/>
</dbReference>
<dbReference type="STRING" id="43265.A0A545VU00"/>
<keyword evidence="4" id="KW-0186">Copper</keyword>
<accession>A0A545VU00</accession>
<feature type="transmembrane region" description="Helical" evidence="4">
    <location>
        <begin position="180"/>
        <end position="200"/>
    </location>
</feature>
<keyword evidence="1 4" id="KW-0812">Transmembrane</keyword>
<feature type="transmembrane region" description="Helical" evidence="4">
    <location>
        <begin position="156"/>
        <end position="174"/>
    </location>
</feature>
<feature type="compositionally biased region" description="Low complexity" evidence="5">
    <location>
        <begin position="15"/>
        <end position="31"/>
    </location>
</feature>
<name>A0A545VU00_9HYPO</name>
<keyword evidence="3 4" id="KW-0472">Membrane</keyword>
<dbReference type="PANTHER" id="PTHR12483:SF120">
    <property type="entry name" value="HIGH-AFFINITY COPPER TRANSPORTER CTRA2"/>
    <property type="match status" value="1"/>
</dbReference>
<dbReference type="Pfam" id="PF04145">
    <property type="entry name" value="Ctr"/>
    <property type="match status" value="1"/>
</dbReference>
<dbReference type="GO" id="GO:0005375">
    <property type="term" value="F:copper ion transmembrane transporter activity"/>
    <property type="evidence" value="ECO:0007669"/>
    <property type="project" value="UniProtKB-UniRule"/>
</dbReference>
<keyword evidence="4" id="KW-0187">Copper transport</keyword>
<dbReference type="PANTHER" id="PTHR12483">
    <property type="entry name" value="SOLUTE CARRIER FAMILY 31 COPPER TRANSPORTERS"/>
    <property type="match status" value="1"/>
</dbReference>
<evidence type="ECO:0000256" key="1">
    <source>
        <dbReference type="ARBA" id="ARBA00022692"/>
    </source>
</evidence>
<proteinExistence type="inferred from homology"/>
<comment type="subcellular location">
    <subcellularLocation>
        <location evidence="4">Membrane</location>
        <topology evidence="4">Multi-pass membrane protein</topology>
    </subcellularLocation>
</comment>
<keyword evidence="4" id="KW-0813">Transport</keyword>
<dbReference type="EMBL" id="SPUK01000012">
    <property type="protein sequence ID" value="TQV93456.1"/>
    <property type="molecule type" value="Genomic_DNA"/>
</dbReference>
<reference evidence="6 7" key="1">
    <citation type="journal article" date="2019" name="Appl. Microbiol. Biotechnol.">
        <title>Genome sequence of Isaria javanica and comparative genome analysis insights into family S53 peptidase evolution in fungal entomopathogens.</title>
        <authorList>
            <person name="Lin R."/>
            <person name="Zhang X."/>
            <person name="Xin B."/>
            <person name="Zou M."/>
            <person name="Gao Y."/>
            <person name="Qin F."/>
            <person name="Hu Q."/>
            <person name="Xie B."/>
            <person name="Cheng X."/>
        </authorList>
    </citation>
    <scope>NUCLEOTIDE SEQUENCE [LARGE SCALE GENOMIC DNA]</scope>
    <source>
        <strain evidence="6 7">IJ1G</strain>
    </source>
</reference>
<comment type="caution">
    <text evidence="6">The sequence shown here is derived from an EMBL/GenBank/DDBJ whole genome shotgun (WGS) entry which is preliminary data.</text>
</comment>
<sequence length="204" mass="21759">MNLTPRHSGHMDMDMGSSTDANSSSSGGSGHAMGSMMAMVFQTQTATPLYSDAWTPRSSGAYAGTCIFLIALSVALRLLVALRATQEARWLDRDARRRYVAARGRVPLAEAVAHDPDAKTAVLSANGVEETVVVVARKEATAAVRPWRFSVDPLRALLDTTIVGVGYLLMLAVMTMNVGYFMSVLGGVFLGSLAVGRYGGMMDH</sequence>
<evidence type="ECO:0000313" key="7">
    <source>
        <dbReference type="Proteomes" id="UP000315783"/>
    </source>
</evidence>
<dbReference type="InterPro" id="IPR007274">
    <property type="entry name" value="Cop_transporter"/>
</dbReference>
<organism evidence="6 7">
    <name type="scientific">Cordyceps javanica</name>
    <dbReference type="NCBI Taxonomy" id="43265"/>
    <lineage>
        <taxon>Eukaryota</taxon>
        <taxon>Fungi</taxon>
        <taxon>Dikarya</taxon>
        <taxon>Ascomycota</taxon>
        <taxon>Pezizomycotina</taxon>
        <taxon>Sordariomycetes</taxon>
        <taxon>Hypocreomycetidae</taxon>
        <taxon>Hypocreales</taxon>
        <taxon>Cordycipitaceae</taxon>
        <taxon>Cordyceps</taxon>
    </lineage>
</organism>
<keyword evidence="7" id="KW-1185">Reference proteome</keyword>
<dbReference type="AlphaFoldDB" id="A0A545VU00"/>